<evidence type="ECO:0000256" key="5">
    <source>
        <dbReference type="ARBA" id="ARBA00022944"/>
    </source>
</evidence>
<keyword evidence="6" id="KW-0472">Membrane</keyword>
<keyword evidence="3" id="KW-1003">Cell membrane</keyword>
<feature type="domain" description="Glycosyltransferase 2-like" evidence="7">
    <location>
        <begin position="6"/>
        <end position="143"/>
    </location>
</feature>
<organism evidence="8 9">
    <name type="scientific">Actinomadura miaoliensis</name>
    <dbReference type="NCBI Taxonomy" id="430685"/>
    <lineage>
        <taxon>Bacteria</taxon>
        <taxon>Bacillati</taxon>
        <taxon>Actinomycetota</taxon>
        <taxon>Actinomycetes</taxon>
        <taxon>Streptosporangiales</taxon>
        <taxon>Thermomonosporaceae</taxon>
        <taxon>Actinomadura</taxon>
    </lineage>
</organism>
<sequence length="1162" mass="132393">MAPTISLVVPIYNVAPYLDACLRSLAAQTCRDLEVVMVDDGSTDDSGRIAAKFAAVDSRFRLVTQENKGLGAARNAGLAVARGEFLGFVDGDDMLPPYALEYLLASLKETGSDFATGNVRRFDADGVRQSPMHRRTFQRTVRRAHVTRHEELLVDRLVTNKLWRRSFWDAQGLEFPEGVLHEDILIAITAHYLAGAVDVLEGPVYLWRIRPEEDRSITQNRTEGSALDHRVQAVRAVGRFLLDRGLPEQKRRWDRVALSDDLRIFLQVLDEGGDAYRQRFLDLAGAYLRDCDPDIVAGLRAFERLKWHLVERRMLPELLEVLTFEKSREMAEAGVVRRGVRFYGDYPFLNDSRVGVPDHVYRLDEELQVRQKVESVSWNGDRLVVEGRARLRWLPPRKRWQQQLLAWLVSQDTGQRLPLRLTTIDRAGDDHGSDWSGYRVTVDPAKVLDKGGAWHVELWMHNRGIFRRQELGTPSAAARRLEARRVGGVWVRPEWVKGGKLVLRTGDDAVIAGDMRLADGVLELTCEAPTALLWGSHLLVTRWPGCAPRRYPLTRHRDGTGFTARLPMRDFEAPVASPGFPAGSPEALAFGDTTQWSVELVGSDGTRTPVILPEVSRLLRQDAAGDREIAAVRSKTGHLEIHERAVRPVMDVLEWEPDGPLRVAGELPARGELPAALVLRAGGRVEERVFPLTHDAGRFEAELDPWRVESLAGTLPLPKGRYQLYVRLDRDGGTRDAPVQVGNALRSLLPLTQTRDGRTLHMDASRELTPVLRADGDLAPEERSRKGQRLLTERVYPELCERPIRQQVLFESYFGRQYSDSPRAILEELRRRESGLEFLWSVQDGQVELPEGVTPVRRGGRDYVEAMARSAYIVTNSHLPMWFRRRPGQKVVQTWHGTTLKRIGFDIEKVRFAARDYHERLALEVEQWDYLVSPSPWCTPILRRAFRYEGEVLETGYPRNDLFHADGRDEVAAAVRRRIGVPEGRKVVLYAPTWRDDRFYTRGRYRLDLKLDLHRMYEELGDEHVVLIRRHPNIVDRVPEVGRDFVFDVSVYPEMQELLLITDVLVTDYSSVMFDFANTGRPMLFFTYDLENYRDELRGFYFDFEADAPGPLLRTGDEVIAALRDLDRVAAEHADAYRSFADRHCALDDGKATARVVDRIFG</sequence>
<dbReference type="PANTHER" id="PTHR37316">
    <property type="entry name" value="TEICHOIC ACID GLYCEROL-PHOSPHATE PRIMASE"/>
    <property type="match status" value="1"/>
</dbReference>
<accession>A0ABP7VTU0</accession>
<gene>
    <name evidence="8" type="ORF">GCM10022214_33670</name>
</gene>
<dbReference type="InterPro" id="IPR043148">
    <property type="entry name" value="TagF_C"/>
</dbReference>
<dbReference type="Pfam" id="PF00535">
    <property type="entry name" value="Glycos_transf_2"/>
    <property type="match status" value="1"/>
</dbReference>
<reference evidence="9" key="1">
    <citation type="journal article" date="2019" name="Int. J. Syst. Evol. Microbiol.">
        <title>The Global Catalogue of Microorganisms (GCM) 10K type strain sequencing project: providing services to taxonomists for standard genome sequencing and annotation.</title>
        <authorList>
            <consortium name="The Broad Institute Genomics Platform"/>
            <consortium name="The Broad Institute Genome Sequencing Center for Infectious Disease"/>
            <person name="Wu L."/>
            <person name="Ma J."/>
        </authorList>
    </citation>
    <scope>NUCLEOTIDE SEQUENCE [LARGE SCALE GENOMIC DNA]</scope>
    <source>
        <strain evidence="9">JCM 16702</strain>
    </source>
</reference>
<evidence type="ECO:0000313" key="9">
    <source>
        <dbReference type="Proteomes" id="UP001500683"/>
    </source>
</evidence>
<dbReference type="Gene3D" id="3.90.550.10">
    <property type="entry name" value="Spore Coat Polysaccharide Biosynthesis Protein SpsA, Chain A"/>
    <property type="match status" value="1"/>
</dbReference>
<dbReference type="CDD" id="cd00761">
    <property type="entry name" value="Glyco_tranf_GTA_type"/>
    <property type="match status" value="1"/>
</dbReference>
<dbReference type="InterPro" id="IPR029044">
    <property type="entry name" value="Nucleotide-diphossugar_trans"/>
</dbReference>
<dbReference type="EMBL" id="BAAAZG010000019">
    <property type="protein sequence ID" value="GAA4074253.1"/>
    <property type="molecule type" value="Genomic_DNA"/>
</dbReference>
<comment type="caution">
    <text evidence="8">The sequence shown here is derived from an EMBL/GenBank/DDBJ whole genome shotgun (WGS) entry which is preliminary data.</text>
</comment>
<comment type="subcellular location">
    <subcellularLocation>
        <location evidence="1">Cell membrane</location>
        <topology evidence="1">Peripheral membrane protein</topology>
    </subcellularLocation>
</comment>
<keyword evidence="5" id="KW-0777">Teichoic acid biosynthesis</keyword>
<dbReference type="InterPro" id="IPR043149">
    <property type="entry name" value="TagF_N"/>
</dbReference>
<evidence type="ECO:0000256" key="2">
    <source>
        <dbReference type="ARBA" id="ARBA00010488"/>
    </source>
</evidence>
<comment type="similarity">
    <text evidence="2">Belongs to the CDP-glycerol glycerophosphotransferase family.</text>
</comment>
<dbReference type="SUPFAM" id="SSF53756">
    <property type="entry name" value="UDP-Glycosyltransferase/glycogen phosphorylase"/>
    <property type="match status" value="1"/>
</dbReference>
<dbReference type="SUPFAM" id="SSF53448">
    <property type="entry name" value="Nucleotide-diphospho-sugar transferases"/>
    <property type="match status" value="1"/>
</dbReference>
<dbReference type="InterPro" id="IPR051612">
    <property type="entry name" value="Teichoic_Acid_Biosynth"/>
</dbReference>
<keyword evidence="9" id="KW-1185">Reference proteome</keyword>
<proteinExistence type="inferred from homology"/>
<dbReference type="PANTHER" id="PTHR37316:SF3">
    <property type="entry name" value="TEICHOIC ACID GLYCEROL-PHOSPHATE TRANSFERASE"/>
    <property type="match status" value="1"/>
</dbReference>
<evidence type="ECO:0000256" key="4">
    <source>
        <dbReference type="ARBA" id="ARBA00022679"/>
    </source>
</evidence>
<evidence type="ECO:0000256" key="1">
    <source>
        <dbReference type="ARBA" id="ARBA00004202"/>
    </source>
</evidence>
<dbReference type="Pfam" id="PF04464">
    <property type="entry name" value="Glyphos_transf"/>
    <property type="match status" value="1"/>
</dbReference>
<dbReference type="Gene3D" id="3.40.50.11820">
    <property type="match status" value="1"/>
</dbReference>
<evidence type="ECO:0000259" key="7">
    <source>
        <dbReference type="Pfam" id="PF00535"/>
    </source>
</evidence>
<name>A0ABP7VTU0_9ACTN</name>
<protein>
    <recommendedName>
        <fullName evidence="7">Glycosyltransferase 2-like domain-containing protein</fullName>
    </recommendedName>
</protein>
<evidence type="ECO:0000256" key="6">
    <source>
        <dbReference type="ARBA" id="ARBA00023136"/>
    </source>
</evidence>
<dbReference type="InterPro" id="IPR001173">
    <property type="entry name" value="Glyco_trans_2-like"/>
</dbReference>
<evidence type="ECO:0000313" key="8">
    <source>
        <dbReference type="EMBL" id="GAA4074253.1"/>
    </source>
</evidence>
<keyword evidence="4" id="KW-0808">Transferase</keyword>
<dbReference type="Gene3D" id="3.40.50.12580">
    <property type="match status" value="1"/>
</dbReference>
<dbReference type="Proteomes" id="UP001500683">
    <property type="component" value="Unassembled WGS sequence"/>
</dbReference>
<dbReference type="InterPro" id="IPR007554">
    <property type="entry name" value="Glycerophosphate_synth"/>
</dbReference>
<evidence type="ECO:0000256" key="3">
    <source>
        <dbReference type="ARBA" id="ARBA00022475"/>
    </source>
</evidence>